<feature type="transmembrane region" description="Helical" evidence="7">
    <location>
        <begin position="307"/>
        <end position="325"/>
    </location>
</feature>
<comment type="subcellular location">
    <subcellularLocation>
        <location evidence="1 7">Membrane</location>
        <topology evidence="1 7">Multi-pass membrane protein</topology>
    </subcellularLocation>
</comment>
<gene>
    <name evidence="9" type="ORF">H6P81_014212</name>
</gene>
<evidence type="ECO:0000256" key="7">
    <source>
        <dbReference type="RuleBase" id="RU368015"/>
    </source>
</evidence>
<feature type="region of interest" description="Disordered" evidence="8">
    <location>
        <begin position="1"/>
        <end position="32"/>
    </location>
</feature>
<feature type="transmembrane region" description="Helical" evidence="7">
    <location>
        <begin position="197"/>
        <end position="217"/>
    </location>
</feature>
<reference evidence="9 10" key="1">
    <citation type="submission" date="2021-07" db="EMBL/GenBank/DDBJ databases">
        <title>The Aristolochia fimbriata genome: insights into angiosperm evolution, floral development and chemical biosynthesis.</title>
        <authorList>
            <person name="Jiao Y."/>
        </authorList>
    </citation>
    <scope>NUCLEOTIDE SEQUENCE [LARGE SCALE GENOMIC DNA]</scope>
    <source>
        <strain evidence="9">IBCAS-2021</strain>
        <tissue evidence="9">Leaf</tissue>
    </source>
</reference>
<organism evidence="9 10">
    <name type="scientific">Aristolochia fimbriata</name>
    <name type="common">White veined hardy Dutchman's pipe vine</name>
    <dbReference type="NCBI Taxonomy" id="158543"/>
    <lineage>
        <taxon>Eukaryota</taxon>
        <taxon>Viridiplantae</taxon>
        <taxon>Streptophyta</taxon>
        <taxon>Embryophyta</taxon>
        <taxon>Tracheophyta</taxon>
        <taxon>Spermatophyta</taxon>
        <taxon>Magnoliopsida</taxon>
        <taxon>Magnoliidae</taxon>
        <taxon>Piperales</taxon>
        <taxon>Aristolochiaceae</taxon>
        <taxon>Aristolochia</taxon>
    </lineage>
</organism>
<keyword evidence="3 7" id="KW-0813">Transport</keyword>
<feature type="transmembrane region" description="Helical" evidence="7">
    <location>
        <begin position="82"/>
        <end position="99"/>
    </location>
</feature>
<dbReference type="Proteomes" id="UP000825729">
    <property type="component" value="Unassembled WGS sequence"/>
</dbReference>
<sequence>MEYNFPSQDDDVNFQGRKRGGGPVREKLPTTTTTATTTSIDMGYWVLVVANYFAMFVGSISSSLLTRFYFIHGGSSRWVSTWVQSVGFPLLLVPIYLTRDPRPFSMLTRKLVLISVGVGLLTGVNNFLISWGISYLPVSTSSLLLSSQLAFNLILSVLLVKQKIHFTNLNCVMLLTLSSILLALGSSHDRPEGVTRAQFFLGFASILGAAGLFALYLPIMEMVYRKVARFKTVLEMQVVIQVVATAFATVGMACDGGLGEVRREARAGFDLGEWKYGVTVGFTVVTWQMCFMGTAGVVYLTTSLTGGICMTALLPMNVLGGVVAFGDDFGGQKAVSTVLCLWGFASYLYGEYLKQKNQGQSHIITKEDTGTTQMSENHNNPNSNVV</sequence>
<dbReference type="Pfam" id="PF16913">
    <property type="entry name" value="PUNUT"/>
    <property type="match status" value="1"/>
</dbReference>
<evidence type="ECO:0000256" key="1">
    <source>
        <dbReference type="ARBA" id="ARBA00004141"/>
    </source>
</evidence>
<dbReference type="AlphaFoldDB" id="A0AAV7EHD4"/>
<evidence type="ECO:0000313" key="9">
    <source>
        <dbReference type="EMBL" id="KAG9448084.1"/>
    </source>
</evidence>
<feature type="transmembrane region" description="Helical" evidence="7">
    <location>
        <begin position="278"/>
        <end position="300"/>
    </location>
</feature>
<keyword evidence="4 7" id="KW-0812">Transmembrane</keyword>
<feature type="transmembrane region" description="Helical" evidence="7">
    <location>
        <begin position="44"/>
        <end position="70"/>
    </location>
</feature>
<feature type="transmembrane region" description="Helical" evidence="7">
    <location>
        <begin position="238"/>
        <end position="258"/>
    </location>
</feature>
<comment type="caution">
    <text evidence="9">The sequence shown here is derived from an EMBL/GenBank/DDBJ whole genome shotgun (WGS) entry which is preliminary data.</text>
</comment>
<protein>
    <recommendedName>
        <fullName evidence="7">Probable purine permease</fullName>
    </recommendedName>
</protein>
<evidence type="ECO:0000256" key="4">
    <source>
        <dbReference type="ARBA" id="ARBA00022692"/>
    </source>
</evidence>
<keyword evidence="6 7" id="KW-0472">Membrane</keyword>
<evidence type="ECO:0000256" key="8">
    <source>
        <dbReference type="SAM" id="MobiDB-lite"/>
    </source>
</evidence>
<dbReference type="PANTHER" id="PTHR31376">
    <property type="entry name" value="OS09G0467300 PROTEIN-RELATED"/>
    <property type="match status" value="1"/>
</dbReference>
<evidence type="ECO:0000256" key="3">
    <source>
        <dbReference type="ARBA" id="ARBA00022448"/>
    </source>
</evidence>
<feature type="transmembrane region" description="Helical" evidence="7">
    <location>
        <begin position="331"/>
        <end position="350"/>
    </location>
</feature>
<evidence type="ECO:0000256" key="6">
    <source>
        <dbReference type="ARBA" id="ARBA00023136"/>
    </source>
</evidence>
<feature type="transmembrane region" description="Helical" evidence="7">
    <location>
        <begin position="142"/>
        <end position="160"/>
    </location>
</feature>
<keyword evidence="10" id="KW-1185">Reference proteome</keyword>
<feature type="transmembrane region" description="Helical" evidence="7">
    <location>
        <begin position="167"/>
        <end position="185"/>
    </location>
</feature>
<dbReference type="InterPro" id="IPR037185">
    <property type="entry name" value="EmrE-like"/>
</dbReference>
<dbReference type="SUPFAM" id="SSF103481">
    <property type="entry name" value="Multidrug resistance efflux transporter EmrE"/>
    <property type="match status" value="1"/>
</dbReference>
<dbReference type="EMBL" id="JAINDJ010000005">
    <property type="protein sequence ID" value="KAG9448084.1"/>
    <property type="molecule type" value="Genomic_DNA"/>
</dbReference>
<proteinExistence type="inferred from homology"/>
<dbReference type="GO" id="GO:0016020">
    <property type="term" value="C:membrane"/>
    <property type="evidence" value="ECO:0007669"/>
    <property type="project" value="UniProtKB-SubCell"/>
</dbReference>
<evidence type="ECO:0000256" key="5">
    <source>
        <dbReference type="ARBA" id="ARBA00022989"/>
    </source>
</evidence>
<accession>A0AAV7EHD4</accession>
<comment type="similarity">
    <text evidence="2 7">Belongs to the purine permeases (TC 2.A.7.14) family.</text>
</comment>
<dbReference type="GO" id="GO:0005345">
    <property type="term" value="F:purine nucleobase transmembrane transporter activity"/>
    <property type="evidence" value="ECO:0007669"/>
    <property type="project" value="UniProtKB-UniRule"/>
</dbReference>
<name>A0AAV7EHD4_ARIFI</name>
<feature type="transmembrane region" description="Helical" evidence="7">
    <location>
        <begin position="111"/>
        <end position="136"/>
    </location>
</feature>
<evidence type="ECO:0000256" key="2">
    <source>
        <dbReference type="ARBA" id="ARBA00006213"/>
    </source>
</evidence>
<dbReference type="GO" id="GO:0015211">
    <property type="term" value="F:purine nucleoside transmembrane transporter activity"/>
    <property type="evidence" value="ECO:0007669"/>
    <property type="project" value="UniProtKB-UniRule"/>
</dbReference>
<keyword evidence="5 7" id="KW-1133">Transmembrane helix</keyword>
<dbReference type="InterPro" id="IPR030182">
    <property type="entry name" value="PUP_plant"/>
</dbReference>
<evidence type="ECO:0000313" key="10">
    <source>
        <dbReference type="Proteomes" id="UP000825729"/>
    </source>
</evidence>
<dbReference type="PANTHER" id="PTHR31376:SF3">
    <property type="entry name" value="PURINE PERMEASE 4-RELATED"/>
    <property type="match status" value="1"/>
</dbReference>